<dbReference type="EMBL" id="BMAO01028627">
    <property type="protein sequence ID" value="GFR26128.1"/>
    <property type="molecule type" value="Genomic_DNA"/>
</dbReference>
<feature type="transmembrane region" description="Helical" evidence="1">
    <location>
        <begin position="85"/>
        <end position="107"/>
    </location>
</feature>
<reference evidence="2" key="1">
    <citation type="submission" date="2020-07" db="EMBL/GenBank/DDBJ databases">
        <title>Multicomponent nature underlies the extraordinary mechanical properties of spider dragline silk.</title>
        <authorList>
            <person name="Kono N."/>
            <person name="Nakamura H."/>
            <person name="Mori M."/>
            <person name="Yoshida Y."/>
            <person name="Ohtoshi R."/>
            <person name="Malay A.D."/>
            <person name="Moran D.A.P."/>
            <person name="Tomita M."/>
            <person name="Numata K."/>
            <person name="Arakawa K."/>
        </authorList>
    </citation>
    <scope>NUCLEOTIDE SEQUENCE</scope>
</reference>
<keyword evidence="1" id="KW-0812">Transmembrane</keyword>
<proteinExistence type="predicted"/>
<name>A0A8X6HM42_TRICU</name>
<accession>A0A8X6HM42</accession>
<comment type="caution">
    <text evidence="2">The sequence shown here is derived from an EMBL/GenBank/DDBJ whole genome shotgun (WGS) entry which is preliminary data.</text>
</comment>
<evidence type="ECO:0000256" key="1">
    <source>
        <dbReference type="SAM" id="Phobius"/>
    </source>
</evidence>
<organism evidence="2 3">
    <name type="scientific">Trichonephila clavata</name>
    <name type="common">Joro spider</name>
    <name type="synonym">Nephila clavata</name>
    <dbReference type="NCBI Taxonomy" id="2740835"/>
    <lineage>
        <taxon>Eukaryota</taxon>
        <taxon>Metazoa</taxon>
        <taxon>Ecdysozoa</taxon>
        <taxon>Arthropoda</taxon>
        <taxon>Chelicerata</taxon>
        <taxon>Arachnida</taxon>
        <taxon>Araneae</taxon>
        <taxon>Araneomorphae</taxon>
        <taxon>Entelegynae</taxon>
        <taxon>Araneoidea</taxon>
        <taxon>Nephilidae</taxon>
        <taxon>Trichonephila</taxon>
    </lineage>
</organism>
<dbReference type="Proteomes" id="UP000887116">
    <property type="component" value="Unassembled WGS sequence"/>
</dbReference>
<protein>
    <submittedName>
        <fullName evidence="2">Uncharacterized protein</fullName>
    </submittedName>
</protein>
<gene>
    <name evidence="2" type="primary">AVEN_90025_1</name>
    <name evidence="2" type="ORF">TNCT_538171</name>
</gene>
<evidence type="ECO:0000313" key="3">
    <source>
        <dbReference type="Proteomes" id="UP000887116"/>
    </source>
</evidence>
<dbReference type="AlphaFoldDB" id="A0A8X6HM42"/>
<keyword evidence="1" id="KW-1133">Transmembrane helix</keyword>
<keyword evidence="3" id="KW-1185">Reference proteome</keyword>
<sequence>MRYKYDTPHPKLSLSNLNNSQYLVTNRSMNCSSELEYPITRLDIHGLILSRGSDNRHGCSCPLHRRRGQREEGKPSSNGFIMSPAVGVLVGVVVALVVMALIIVIVMRIQSPPPTRRTYFEEEKFKYPSPIKKEPNDSLVDGNEKSPDIIPLPNDIEVYATTVAVEMCSTSPRLPKQSAEVYYTVESQTCV</sequence>
<dbReference type="OrthoDB" id="6432838at2759"/>
<evidence type="ECO:0000313" key="2">
    <source>
        <dbReference type="EMBL" id="GFR26128.1"/>
    </source>
</evidence>
<keyword evidence="1" id="KW-0472">Membrane</keyword>